<evidence type="ECO:0000256" key="13">
    <source>
        <dbReference type="ARBA" id="ARBA00048988"/>
    </source>
</evidence>
<dbReference type="InterPro" id="IPR011335">
    <property type="entry name" value="Restrct_endonuc-II-like"/>
</dbReference>
<dbReference type="Pfam" id="PF12705">
    <property type="entry name" value="PDDEXK_1"/>
    <property type="match status" value="1"/>
</dbReference>
<dbReference type="Pfam" id="PF00580">
    <property type="entry name" value="UvrD-helicase"/>
    <property type="match status" value="1"/>
</dbReference>
<comment type="catalytic activity">
    <reaction evidence="13">
        <text>ATP + H2O = ADP + phosphate + H(+)</text>
        <dbReference type="Rhea" id="RHEA:13065"/>
        <dbReference type="ChEBI" id="CHEBI:15377"/>
        <dbReference type="ChEBI" id="CHEBI:15378"/>
        <dbReference type="ChEBI" id="CHEBI:30616"/>
        <dbReference type="ChEBI" id="CHEBI:43474"/>
        <dbReference type="ChEBI" id="CHEBI:456216"/>
        <dbReference type="EC" id="5.6.2.4"/>
    </reaction>
</comment>
<dbReference type="SUPFAM" id="SSF52980">
    <property type="entry name" value="Restriction endonuclease-like"/>
    <property type="match status" value="1"/>
</dbReference>
<protein>
    <recommendedName>
        <fullName evidence="12">DNA 3'-5' helicase</fullName>
        <ecNumber evidence="12">5.6.2.4</ecNumber>
    </recommendedName>
</protein>
<dbReference type="GO" id="GO:0005524">
    <property type="term" value="F:ATP binding"/>
    <property type="evidence" value="ECO:0007669"/>
    <property type="project" value="UniProtKB-UniRule"/>
</dbReference>
<evidence type="ECO:0000256" key="10">
    <source>
        <dbReference type="ARBA" id="ARBA00023235"/>
    </source>
</evidence>
<dbReference type="InterPro" id="IPR027417">
    <property type="entry name" value="P-loop_NTPase"/>
</dbReference>
<dbReference type="PROSITE" id="PS51217">
    <property type="entry name" value="UVRD_HELICASE_CTER"/>
    <property type="match status" value="1"/>
</dbReference>
<dbReference type="Gene3D" id="1.10.486.10">
    <property type="entry name" value="PCRA, domain 4"/>
    <property type="match status" value="1"/>
</dbReference>
<keyword evidence="5 14" id="KW-0347">Helicase</keyword>
<sequence>MADLDLNKQQKLAVCSDERNIVVAASAGTGKTTVLVDRVMKKVLEGKADMDSLLILTFTKAAAQNMKDRLEAALRKRERTEEDADERNRLLQQIDKLQTADISTIDSYINKLVRKYSYRLDIDPEYQILSSDIARNRLRDQVYDQVIEDFEAGEEKDRKLMFQLMTGNNQDENLKKALFGLYDFLGSIEDRDAWMKKAEENSLEERIFSKIERNKEKFRELADHLELYGDDLDYCQSTTTFKNIARNFIVLKNVFKTASTAASLAEIEEEFNKVDRNRLTISSGNLKNFGGNEKYKGVPPYLDLSEAQEALKNKDIINKSGAYRKALKEADIEQFKEDRDVFEKAIPAYKHVLEVAENEFNAKPENECANKTLDFSMHRMFIEEVEKPGGILEYLNGKLENPKEKFNGDFTKINSSDWLEKFVDSKDPVMAADYDAANSLYLILSVNPSDLFSQQQAVKNAFLDLYDRFSRAYEERKEELNLFEYSDLSKKVLELLKDDEVAGEIGRGLKEIIVDECQDTNGLQNGIFERISEAGGNVTRFSVGDVKQSIYRFRQADYTVFNGMRRQADDEITLKSNYRSRRGIIDEINGLFENIMKKEDDEGQGIDYFKEELEYSGMYEEYEKLPEEEKLTPYEEVFLTHASDMTGSETLAAEIISRIESIMNNKSVYDRRKKEIRPAKYSDFAVIVRSWSQSECYFKAFKNAGIPYRVSRSDSFLKKPEIMIATSYLKALEDNRDDISLVALLRSPLYCVNERELAFLRTLQHGSFYGLIYRFRNEHETEEGRSRLENAAEELGLEIGFIETLNEKLDKFAEEFEMLSSLAYTTSPSDLVNFILSETDIVSVFSALPQGSGRRANLNGLAGYVRELEDSGMTSLSEVNEALESDRNLDEVNENVDENVVTFTTIHGSKGLEFPVVFLSETQSSENYNKNPAVIRRDGLFFKSLRTEELEEGIRDYTTDNTLLKVAGLNDEEESEKKRLLYVAMTRAEQSLQVMAYGSNPKNDSSNKSSKPKESKTFLDLICAAKGYEKPEFTAPGFEKSEKAGNSVVPDDPAFDGERTAFAVSDADLISPATAVKKMFSKTGGVTCRTLHYKGEEETEDERVPADALGTAVHLIFEKLDLGSANKAQVEKTAEELCRKGFFSEAVLDVIKDTFIDGIAALYRTKAGRELRQSEDVRREFPITVLVNAEPEEGSDDYTIVHGIIDAMYRNPDGRWVLIDYKTDINLSCEKVLKENYDGQLRLYAKALEAMGEQVESCYLYGVRHHDLFKVEKGD</sequence>
<evidence type="ECO:0000256" key="4">
    <source>
        <dbReference type="ARBA" id="ARBA00022801"/>
    </source>
</evidence>
<dbReference type="Gene3D" id="3.90.320.10">
    <property type="match status" value="1"/>
</dbReference>
<feature type="domain" description="UvrD-like helicase ATP-binding" evidence="16">
    <location>
        <begin position="4"/>
        <end position="581"/>
    </location>
</feature>
<keyword evidence="10" id="KW-0413">Isomerase</keyword>
<dbReference type="GO" id="GO:0004527">
    <property type="term" value="F:exonuclease activity"/>
    <property type="evidence" value="ECO:0007669"/>
    <property type="project" value="UniProtKB-KW"/>
</dbReference>
<evidence type="ECO:0000256" key="2">
    <source>
        <dbReference type="ARBA" id="ARBA00022741"/>
    </source>
</evidence>
<accession>A0A8B2YYX3</accession>
<dbReference type="PANTHER" id="PTHR11070:SF48">
    <property type="entry name" value="ATP-DEPENDENT HELICASE_NUCLEASE SUBUNIT A"/>
    <property type="match status" value="1"/>
</dbReference>
<evidence type="ECO:0000256" key="11">
    <source>
        <dbReference type="ARBA" id="ARBA00034617"/>
    </source>
</evidence>
<evidence type="ECO:0000256" key="3">
    <source>
        <dbReference type="ARBA" id="ARBA00022763"/>
    </source>
</evidence>
<dbReference type="InterPro" id="IPR011604">
    <property type="entry name" value="PDDEXK-like_dom_sf"/>
</dbReference>
<keyword evidence="4 14" id="KW-0378">Hydrolase</keyword>
<evidence type="ECO:0000313" key="18">
    <source>
        <dbReference type="EMBL" id="RGK44781.1"/>
    </source>
</evidence>
<dbReference type="InterPro" id="IPR000212">
    <property type="entry name" value="DNA_helicase_UvrD/REP"/>
</dbReference>
<organism evidence="18 19">
    <name type="scientific">Ligilactobacillus ruminis</name>
    <dbReference type="NCBI Taxonomy" id="1623"/>
    <lineage>
        <taxon>Bacteria</taxon>
        <taxon>Bacillati</taxon>
        <taxon>Bacillota</taxon>
        <taxon>Bacilli</taxon>
        <taxon>Lactobacillales</taxon>
        <taxon>Lactobacillaceae</taxon>
        <taxon>Ligilactobacillus</taxon>
    </lineage>
</organism>
<dbReference type="GO" id="GO:0000725">
    <property type="term" value="P:recombinational repair"/>
    <property type="evidence" value="ECO:0007669"/>
    <property type="project" value="TreeGrafter"/>
</dbReference>
<evidence type="ECO:0000259" key="17">
    <source>
        <dbReference type="PROSITE" id="PS51217"/>
    </source>
</evidence>
<dbReference type="GO" id="GO:0033202">
    <property type="term" value="C:DNA helicase complex"/>
    <property type="evidence" value="ECO:0007669"/>
    <property type="project" value="TreeGrafter"/>
</dbReference>
<dbReference type="EMBL" id="QSQR01000011">
    <property type="protein sequence ID" value="RGK44781.1"/>
    <property type="molecule type" value="Genomic_DNA"/>
</dbReference>
<evidence type="ECO:0000256" key="15">
    <source>
        <dbReference type="SAM" id="Coils"/>
    </source>
</evidence>
<keyword evidence="9" id="KW-0234">DNA repair</keyword>
<keyword evidence="1" id="KW-0540">Nuclease</keyword>
<dbReference type="RefSeq" id="WP_117644008.1">
    <property type="nucleotide sequence ID" value="NZ_QSQR01000011.1"/>
</dbReference>
<keyword evidence="15" id="KW-0175">Coiled coil</keyword>
<dbReference type="SUPFAM" id="SSF52540">
    <property type="entry name" value="P-loop containing nucleoside triphosphate hydrolases"/>
    <property type="match status" value="1"/>
</dbReference>
<keyword evidence="8" id="KW-0238">DNA-binding</keyword>
<dbReference type="InterPro" id="IPR038726">
    <property type="entry name" value="PDDEXK_AddAB-type"/>
</dbReference>
<evidence type="ECO:0000256" key="8">
    <source>
        <dbReference type="ARBA" id="ARBA00023125"/>
    </source>
</evidence>
<gene>
    <name evidence="18" type="ORF">DXD09_09700</name>
</gene>
<comment type="caution">
    <text evidence="18">The sequence shown here is derived from an EMBL/GenBank/DDBJ whole genome shotgun (WGS) entry which is preliminary data.</text>
</comment>
<dbReference type="Proteomes" id="UP000260790">
    <property type="component" value="Unassembled WGS sequence"/>
</dbReference>
<evidence type="ECO:0000256" key="7">
    <source>
        <dbReference type="ARBA" id="ARBA00022840"/>
    </source>
</evidence>
<keyword evidence="2 14" id="KW-0547">Nucleotide-binding</keyword>
<comment type="catalytic activity">
    <reaction evidence="11">
        <text>Couples ATP hydrolysis with the unwinding of duplex DNA by translocating in the 3'-5' direction.</text>
        <dbReference type="EC" id="5.6.2.4"/>
    </reaction>
</comment>
<proteinExistence type="predicted"/>
<dbReference type="EC" id="5.6.2.4" evidence="12"/>
<evidence type="ECO:0000256" key="9">
    <source>
        <dbReference type="ARBA" id="ARBA00023204"/>
    </source>
</evidence>
<dbReference type="GO" id="GO:0005829">
    <property type="term" value="C:cytosol"/>
    <property type="evidence" value="ECO:0007669"/>
    <property type="project" value="TreeGrafter"/>
</dbReference>
<name>A0A8B2YYX3_9LACO</name>
<dbReference type="Pfam" id="PF13361">
    <property type="entry name" value="UvrD_C"/>
    <property type="match status" value="1"/>
</dbReference>
<keyword evidence="3" id="KW-0227">DNA damage</keyword>
<dbReference type="AlphaFoldDB" id="A0A8B2YYX3"/>
<dbReference type="InterPro" id="IPR014017">
    <property type="entry name" value="DNA_helicase_UvrD-like_C"/>
</dbReference>
<dbReference type="PROSITE" id="PS51198">
    <property type="entry name" value="UVRD_HELICASE_ATP_BIND"/>
    <property type="match status" value="1"/>
</dbReference>
<dbReference type="PANTHER" id="PTHR11070">
    <property type="entry name" value="UVRD / RECB / PCRA DNA HELICASE FAMILY MEMBER"/>
    <property type="match status" value="1"/>
</dbReference>
<evidence type="ECO:0000256" key="12">
    <source>
        <dbReference type="ARBA" id="ARBA00034808"/>
    </source>
</evidence>
<feature type="binding site" evidence="14">
    <location>
        <begin position="25"/>
        <end position="32"/>
    </location>
    <ligand>
        <name>ATP</name>
        <dbReference type="ChEBI" id="CHEBI:30616"/>
    </ligand>
</feature>
<evidence type="ECO:0000256" key="6">
    <source>
        <dbReference type="ARBA" id="ARBA00022839"/>
    </source>
</evidence>
<evidence type="ECO:0000313" key="19">
    <source>
        <dbReference type="Proteomes" id="UP000260790"/>
    </source>
</evidence>
<dbReference type="GO" id="GO:0003677">
    <property type="term" value="F:DNA binding"/>
    <property type="evidence" value="ECO:0007669"/>
    <property type="project" value="UniProtKB-KW"/>
</dbReference>
<evidence type="ECO:0000259" key="16">
    <source>
        <dbReference type="PROSITE" id="PS51198"/>
    </source>
</evidence>
<dbReference type="Gene3D" id="3.40.50.300">
    <property type="entry name" value="P-loop containing nucleotide triphosphate hydrolases"/>
    <property type="match status" value="4"/>
</dbReference>
<dbReference type="GO" id="GO:0043138">
    <property type="term" value="F:3'-5' DNA helicase activity"/>
    <property type="evidence" value="ECO:0007669"/>
    <property type="project" value="UniProtKB-EC"/>
</dbReference>
<evidence type="ECO:0000256" key="1">
    <source>
        <dbReference type="ARBA" id="ARBA00022722"/>
    </source>
</evidence>
<feature type="coiled-coil region" evidence="15">
    <location>
        <begin position="56"/>
        <end position="90"/>
    </location>
</feature>
<keyword evidence="7 14" id="KW-0067">ATP-binding</keyword>
<dbReference type="InterPro" id="IPR014016">
    <property type="entry name" value="UvrD-like_ATP-bd"/>
</dbReference>
<evidence type="ECO:0000256" key="14">
    <source>
        <dbReference type="PROSITE-ProRule" id="PRU00560"/>
    </source>
</evidence>
<evidence type="ECO:0000256" key="5">
    <source>
        <dbReference type="ARBA" id="ARBA00022806"/>
    </source>
</evidence>
<feature type="domain" description="UvrD-like helicase C-terminal" evidence="17">
    <location>
        <begin position="603"/>
        <end position="911"/>
    </location>
</feature>
<keyword evidence="6" id="KW-0269">Exonuclease</keyword>
<reference evidence="18 19" key="1">
    <citation type="submission" date="2018-08" db="EMBL/GenBank/DDBJ databases">
        <title>A genome reference for cultivated species of the human gut microbiota.</title>
        <authorList>
            <person name="Zou Y."/>
            <person name="Xue W."/>
            <person name="Luo G."/>
        </authorList>
    </citation>
    <scope>NUCLEOTIDE SEQUENCE [LARGE SCALE GENOMIC DNA]</scope>
    <source>
        <strain evidence="18 19">TF10-9AT</strain>
    </source>
</reference>